<dbReference type="Proteomes" id="UP001634394">
    <property type="component" value="Unassembled WGS sequence"/>
</dbReference>
<gene>
    <name evidence="1" type="ORF">ACJMK2_039806</name>
</gene>
<dbReference type="Gene3D" id="3.90.320.10">
    <property type="match status" value="1"/>
</dbReference>
<evidence type="ECO:0000313" key="1">
    <source>
        <dbReference type="EMBL" id="KAL3871834.1"/>
    </source>
</evidence>
<organism evidence="1 2">
    <name type="scientific">Sinanodonta woodiana</name>
    <name type="common">Chinese pond mussel</name>
    <name type="synonym">Anodonta woodiana</name>
    <dbReference type="NCBI Taxonomy" id="1069815"/>
    <lineage>
        <taxon>Eukaryota</taxon>
        <taxon>Metazoa</taxon>
        <taxon>Spiralia</taxon>
        <taxon>Lophotrochozoa</taxon>
        <taxon>Mollusca</taxon>
        <taxon>Bivalvia</taxon>
        <taxon>Autobranchia</taxon>
        <taxon>Heteroconchia</taxon>
        <taxon>Palaeoheterodonta</taxon>
        <taxon>Unionida</taxon>
        <taxon>Unionoidea</taxon>
        <taxon>Unionidae</taxon>
        <taxon>Unioninae</taxon>
        <taxon>Sinanodonta</taxon>
    </lineage>
</organism>
<reference evidence="1 2" key="1">
    <citation type="submission" date="2024-11" db="EMBL/GenBank/DDBJ databases">
        <title>Chromosome-level genome assembly of the freshwater bivalve Anodonta woodiana.</title>
        <authorList>
            <person name="Chen X."/>
        </authorList>
    </citation>
    <scope>NUCLEOTIDE SEQUENCE [LARGE SCALE GENOMIC DNA]</scope>
    <source>
        <strain evidence="1">MN2024</strain>
        <tissue evidence="1">Gills</tissue>
    </source>
</reference>
<name>A0ABD3WD42_SINWO</name>
<accession>A0ABD3WD42</accession>
<dbReference type="InterPro" id="IPR011604">
    <property type="entry name" value="PDDEXK-like_dom_sf"/>
</dbReference>
<comment type="caution">
    <text evidence="1">The sequence shown here is derived from an EMBL/GenBank/DDBJ whole genome shotgun (WGS) entry which is preliminary data.</text>
</comment>
<dbReference type="AlphaFoldDB" id="A0ABD3WD42"/>
<evidence type="ECO:0000313" key="2">
    <source>
        <dbReference type="Proteomes" id="UP001634394"/>
    </source>
</evidence>
<dbReference type="EMBL" id="JBJQND010000007">
    <property type="protein sequence ID" value="KAL3871834.1"/>
    <property type="molecule type" value="Genomic_DNA"/>
</dbReference>
<proteinExistence type="predicted"/>
<sequence>MQYFRDYFASLHCEKENFERILDIKSTVIHTDIIVTECGLWVHEEYPCLGSNPNGLLTCKLCVESIELIQVKCPFTFGNMIPFEAAKDPSFCCEFKGLSINNVTNL</sequence>
<keyword evidence="2" id="KW-1185">Reference proteome</keyword>
<protein>
    <submittedName>
        <fullName evidence="1">Uncharacterized protein</fullName>
    </submittedName>
</protein>